<dbReference type="InterPro" id="IPR024857">
    <property type="entry name" value="Cappuccino"/>
</dbReference>
<evidence type="ECO:0000313" key="2">
    <source>
        <dbReference type="EMBL" id="KAF6087422.1"/>
    </source>
</evidence>
<dbReference type="PANTHER" id="PTHR16230:SF5">
    <property type="entry name" value="BREAST CARCINOMA-AMPLIFIED SEQUENCE 4"/>
    <property type="match status" value="1"/>
</dbReference>
<evidence type="ECO:0000256" key="1">
    <source>
        <dbReference type="SAM" id="MobiDB-lite"/>
    </source>
</evidence>
<accession>A0A833Z783</accession>
<feature type="region of interest" description="Disordered" evidence="1">
    <location>
        <begin position="115"/>
        <end position="154"/>
    </location>
</feature>
<dbReference type="GO" id="GO:0031083">
    <property type="term" value="C:BLOC-1 complex"/>
    <property type="evidence" value="ECO:0007669"/>
    <property type="project" value="TreeGrafter"/>
</dbReference>
<sequence length="257" mass="27155">MQSAGGGALRPGYADRLPDSLRQLDPTALLMLLLDGDRPEPVRSGAHELALFLTPEPGAEAKEVEESIEGLLLRLEEFCALADMVSFSPEGWVETQAQRPPFLGRGGMIRGTLSGWGSSHPKERDGAAGALRLPLSPTPKPKASSGSHLGHSLPPRWLSLHGGARRGPPGGTLGRRCGEPCGGMLGLYLTSLGSALRSRPGRANMEPARKWLQAWEAWEAWEGPAAQAAACGGVGIVGFFPESCCSLHCSLLPCSCF</sequence>
<reference evidence="2 3" key="1">
    <citation type="journal article" date="2020" name="Nature">
        <title>Six reference-quality genomes reveal evolution of bat adaptations.</title>
        <authorList>
            <person name="Jebb D."/>
            <person name="Huang Z."/>
            <person name="Pippel M."/>
            <person name="Hughes G.M."/>
            <person name="Lavrichenko K."/>
            <person name="Devanna P."/>
            <person name="Winkler S."/>
            <person name="Jermiin L.S."/>
            <person name="Skirmuntt E.C."/>
            <person name="Katzourakis A."/>
            <person name="Burkitt-Gray L."/>
            <person name="Ray D.A."/>
            <person name="Sullivan K.A.M."/>
            <person name="Roscito J.G."/>
            <person name="Kirilenko B.M."/>
            <person name="Davalos L.M."/>
            <person name="Corthals A.P."/>
            <person name="Power M.L."/>
            <person name="Jones G."/>
            <person name="Ransome R.D."/>
            <person name="Dechmann D.K.N."/>
            <person name="Locatelli A.G."/>
            <person name="Puechmaille S.J."/>
            <person name="Fedrigo O."/>
            <person name="Jarvis E.D."/>
            <person name="Hiller M."/>
            <person name="Vernes S.C."/>
            <person name="Myers E.W."/>
            <person name="Teeling E.C."/>
        </authorList>
    </citation>
    <scope>NUCLEOTIDE SEQUENCE [LARGE SCALE GENOMIC DNA]</scope>
    <source>
        <strain evidence="2">Bat1K_MPI-CBG_1</strain>
    </source>
</reference>
<gene>
    <name evidence="2" type="ORF">HJG60_001383</name>
</gene>
<comment type="caution">
    <text evidence="2">The sequence shown here is derived from an EMBL/GenBank/DDBJ whole genome shotgun (WGS) entry which is preliminary data.</text>
</comment>
<organism evidence="2 3">
    <name type="scientific">Phyllostomus discolor</name>
    <name type="common">pale spear-nosed bat</name>
    <dbReference type="NCBI Taxonomy" id="89673"/>
    <lineage>
        <taxon>Eukaryota</taxon>
        <taxon>Metazoa</taxon>
        <taxon>Chordata</taxon>
        <taxon>Craniata</taxon>
        <taxon>Vertebrata</taxon>
        <taxon>Euteleostomi</taxon>
        <taxon>Mammalia</taxon>
        <taxon>Eutheria</taxon>
        <taxon>Laurasiatheria</taxon>
        <taxon>Chiroptera</taxon>
        <taxon>Yangochiroptera</taxon>
        <taxon>Phyllostomidae</taxon>
        <taxon>Phyllostominae</taxon>
        <taxon>Phyllostomus</taxon>
    </lineage>
</organism>
<protein>
    <submittedName>
        <fullName evidence="2">Breast carcinoma amplified sequence 4</fullName>
    </submittedName>
</protein>
<dbReference type="Proteomes" id="UP000664940">
    <property type="component" value="Unassembled WGS sequence"/>
</dbReference>
<name>A0A833Z783_9CHIR</name>
<dbReference type="EMBL" id="JABVXQ010000010">
    <property type="protein sequence ID" value="KAF6087422.1"/>
    <property type="molecule type" value="Genomic_DNA"/>
</dbReference>
<dbReference type="AlphaFoldDB" id="A0A833Z783"/>
<evidence type="ECO:0000313" key="3">
    <source>
        <dbReference type="Proteomes" id="UP000664940"/>
    </source>
</evidence>
<proteinExistence type="predicted"/>
<dbReference type="PANTHER" id="PTHR16230">
    <property type="entry name" value="CAPPUCCINO"/>
    <property type="match status" value="1"/>
</dbReference>